<reference evidence="1" key="1">
    <citation type="submission" date="2024-06" db="EMBL/GenBank/DDBJ databases">
        <title>Methylostella associata gen. nov., sp. nov., a novel Ancalomicrobiaceae-affiliated facultatively methylotrophic bacteria that feed on methanotrophs of the genus Methylococcus.</title>
        <authorList>
            <person name="Saltykova V."/>
            <person name="Danilova O.V."/>
            <person name="Oshkin I.Y."/>
            <person name="Belova S.E."/>
            <person name="Pimenov N.V."/>
            <person name="Dedysh S.N."/>
        </authorList>
    </citation>
    <scope>NUCLEOTIDE SEQUENCE</scope>
    <source>
        <strain evidence="1">S20</strain>
    </source>
</reference>
<dbReference type="EMBL" id="CP158568">
    <property type="protein sequence ID" value="XBY45145.1"/>
    <property type="molecule type" value="Genomic_DNA"/>
</dbReference>
<protein>
    <submittedName>
        <fullName evidence="1">DUF3775 domain-containing protein</fullName>
    </submittedName>
</protein>
<sequence length="124" mass="12964">MDISVETVRELIEHFRLLDAKDGGGGAAQDAFDDGGNVLADLAGDATGDVVAGVINGLDVDEQADLVALVWIGRGDFEPTEWPAAVRRAGERATRSTARYLLGIPNVGDLLEEGLAAMGLDDEA</sequence>
<dbReference type="RefSeq" id="WP_407050235.1">
    <property type="nucleotide sequence ID" value="NZ_CP158568.1"/>
</dbReference>
<proteinExistence type="predicted"/>
<dbReference type="Pfam" id="PF12616">
    <property type="entry name" value="DUF3775"/>
    <property type="match status" value="1"/>
</dbReference>
<gene>
    <name evidence="1" type="ORF">ABS361_02290</name>
</gene>
<accession>A0AAU7XBL1</accession>
<organism evidence="1">
    <name type="scientific">Methyloraptor flagellatus</name>
    <dbReference type="NCBI Taxonomy" id="3162530"/>
    <lineage>
        <taxon>Bacteria</taxon>
        <taxon>Pseudomonadati</taxon>
        <taxon>Pseudomonadota</taxon>
        <taxon>Alphaproteobacteria</taxon>
        <taxon>Hyphomicrobiales</taxon>
        <taxon>Ancalomicrobiaceae</taxon>
        <taxon>Methyloraptor</taxon>
    </lineage>
</organism>
<dbReference type="KEGG" id="mflg:ABS361_02290"/>
<dbReference type="AlphaFoldDB" id="A0AAU7XBL1"/>
<evidence type="ECO:0000313" key="1">
    <source>
        <dbReference type="EMBL" id="XBY45145.1"/>
    </source>
</evidence>
<name>A0AAU7XBL1_9HYPH</name>
<dbReference type="InterPro" id="IPR022254">
    <property type="entry name" value="DUF3775"/>
</dbReference>